<dbReference type="CDD" id="cd01949">
    <property type="entry name" value="GGDEF"/>
    <property type="match status" value="1"/>
</dbReference>
<organism evidence="4 5">
    <name type="scientific">Arthrobacter echini</name>
    <dbReference type="NCBI Taxonomy" id="1529066"/>
    <lineage>
        <taxon>Bacteria</taxon>
        <taxon>Bacillati</taxon>
        <taxon>Actinomycetota</taxon>
        <taxon>Actinomycetes</taxon>
        <taxon>Micrococcales</taxon>
        <taxon>Micrococcaceae</taxon>
        <taxon>Arthrobacter</taxon>
    </lineage>
</organism>
<name>A0A5D0XPL5_9MICC</name>
<proteinExistence type="predicted"/>
<evidence type="ECO:0000256" key="1">
    <source>
        <dbReference type="SAM" id="Phobius"/>
    </source>
</evidence>
<accession>A0A5D0XPL5</accession>
<feature type="transmembrane region" description="Helical" evidence="1">
    <location>
        <begin position="35"/>
        <end position="52"/>
    </location>
</feature>
<dbReference type="InterPro" id="IPR029787">
    <property type="entry name" value="Nucleotide_cyclase"/>
</dbReference>
<evidence type="ECO:0000259" key="2">
    <source>
        <dbReference type="PROSITE" id="PS50883"/>
    </source>
</evidence>
<dbReference type="SUPFAM" id="SSF55073">
    <property type="entry name" value="Nucleotide cyclase"/>
    <property type="match status" value="1"/>
</dbReference>
<keyword evidence="1" id="KW-0812">Transmembrane</keyword>
<feature type="transmembrane region" description="Helical" evidence="1">
    <location>
        <begin position="89"/>
        <end position="111"/>
    </location>
</feature>
<dbReference type="PANTHER" id="PTHR44757">
    <property type="entry name" value="DIGUANYLATE CYCLASE DGCP"/>
    <property type="match status" value="1"/>
</dbReference>
<dbReference type="AlphaFoldDB" id="A0A5D0XPL5"/>
<feature type="transmembrane region" description="Helical" evidence="1">
    <location>
        <begin position="117"/>
        <end position="141"/>
    </location>
</feature>
<gene>
    <name evidence="4" type="ORF">FQ377_10750</name>
</gene>
<feature type="domain" description="EAL" evidence="2">
    <location>
        <begin position="503"/>
        <end position="755"/>
    </location>
</feature>
<feature type="transmembrane region" description="Helical" evidence="1">
    <location>
        <begin position="64"/>
        <end position="82"/>
    </location>
</feature>
<keyword evidence="1" id="KW-0472">Membrane</keyword>
<dbReference type="Gene3D" id="3.30.70.270">
    <property type="match status" value="1"/>
</dbReference>
<protein>
    <submittedName>
        <fullName evidence="4">EAL domain-containing protein</fullName>
    </submittedName>
</protein>
<reference evidence="4 5" key="1">
    <citation type="submission" date="2019-08" db="EMBL/GenBank/DDBJ databases">
        <title>Genone of Arthrobacter echini P9.</title>
        <authorList>
            <person name="Bowman J.P."/>
        </authorList>
    </citation>
    <scope>NUCLEOTIDE SEQUENCE [LARGE SCALE GENOMIC DNA]</scope>
    <source>
        <strain evidence="4 5">P9</strain>
    </source>
</reference>
<evidence type="ECO:0000313" key="5">
    <source>
        <dbReference type="Proteomes" id="UP000323410"/>
    </source>
</evidence>
<evidence type="ECO:0000313" key="4">
    <source>
        <dbReference type="EMBL" id="TYC98375.1"/>
    </source>
</evidence>
<dbReference type="PROSITE" id="PS50883">
    <property type="entry name" value="EAL"/>
    <property type="match status" value="1"/>
</dbReference>
<dbReference type="InterPro" id="IPR035919">
    <property type="entry name" value="EAL_sf"/>
</dbReference>
<dbReference type="Gene3D" id="3.20.20.450">
    <property type="entry name" value="EAL domain"/>
    <property type="match status" value="1"/>
</dbReference>
<dbReference type="SMART" id="SM00052">
    <property type="entry name" value="EAL"/>
    <property type="match status" value="1"/>
</dbReference>
<dbReference type="InterPro" id="IPR000160">
    <property type="entry name" value="GGDEF_dom"/>
</dbReference>
<dbReference type="SMART" id="SM00267">
    <property type="entry name" value="GGDEF"/>
    <property type="match status" value="1"/>
</dbReference>
<feature type="domain" description="GGDEF" evidence="3">
    <location>
        <begin position="363"/>
        <end position="497"/>
    </location>
</feature>
<dbReference type="InterPro" id="IPR043128">
    <property type="entry name" value="Rev_trsase/Diguanyl_cyclase"/>
</dbReference>
<feature type="transmembrane region" description="Helical" evidence="1">
    <location>
        <begin position="153"/>
        <end position="173"/>
    </location>
</feature>
<keyword evidence="5" id="KW-1185">Reference proteome</keyword>
<evidence type="ECO:0000259" key="3">
    <source>
        <dbReference type="PROSITE" id="PS50887"/>
    </source>
</evidence>
<dbReference type="Proteomes" id="UP000323410">
    <property type="component" value="Unassembled WGS sequence"/>
</dbReference>
<feature type="transmembrane region" description="Helical" evidence="1">
    <location>
        <begin position="307"/>
        <end position="328"/>
    </location>
</feature>
<dbReference type="Pfam" id="PF00563">
    <property type="entry name" value="EAL"/>
    <property type="match status" value="1"/>
</dbReference>
<feature type="transmembrane region" description="Helical" evidence="1">
    <location>
        <begin position="185"/>
        <end position="208"/>
    </location>
</feature>
<dbReference type="PANTHER" id="PTHR44757:SF2">
    <property type="entry name" value="BIOFILM ARCHITECTURE MAINTENANCE PROTEIN MBAA"/>
    <property type="match status" value="1"/>
</dbReference>
<dbReference type="PROSITE" id="PS50887">
    <property type="entry name" value="GGDEF"/>
    <property type="match status" value="1"/>
</dbReference>
<keyword evidence="1" id="KW-1133">Transmembrane helix</keyword>
<feature type="transmembrane region" description="Helical" evidence="1">
    <location>
        <begin position="220"/>
        <end position="239"/>
    </location>
</feature>
<dbReference type="NCBIfam" id="TIGR00254">
    <property type="entry name" value="GGDEF"/>
    <property type="match status" value="1"/>
</dbReference>
<feature type="transmembrane region" description="Helical" evidence="1">
    <location>
        <begin position="245"/>
        <end position="270"/>
    </location>
</feature>
<dbReference type="InterPro" id="IPR052155">
    <property type="entry name" value="Biofilm_reg_signaling"/>
</dbReference>
<comment type="caution">
    <text evidence="4">The sequence shown here is derived from an EMBL/GenBank/DDBJ whole genome shotgun (WGS) entry which is preliminary data.</text>
</comment>
<dbReference type="EMBL" id="VSLD01000005">
    <property type="protein sequence ID" value="TYC98375.1"/>
    <property type="molecule type" value="Genomic_DNA"/>
</dbReference>
<dbReference type="CDD" id="cd01948">
    <property type="entry name" value="EAL"/>
    <property type="match status" value="1"/>
</dbReference>
<dbReference type="InterPro" id="IPR001633">
    <property type="entry name" value="EAL_dom"/>
</dbReference>
<sequence>MIRFLILWTRECMVGAGARGADQDDAGRAGVSPRLVIALGLLALVCGVVLLIGDPDSPDLRGAWLGVLTQLAAVVVCVRAVARTRLTRWQVVLGTAAIVVYTAGDIAYLVLLDGQRALGVLSVADGAHATFYPLMLGALALTIRKLRGVAWPVLVDSMVGALAAAAVMALILAPVLQAGEAGGTTFGLVTTVVYPLLDLLLITAIGGLLSSRGLHLGPRWPLLVAGLILFCAGDIAFALDRDAYMVGSIVDAGWVLGIAGIAAWIDGVAGAGPASAQQDRRAPALPTLMVSTTSALAVLVIGCQLPIPLLAQILAALSLLLAAVPLVFRNRMLVVLASTDELTDLPNRRGLVRELTGRLRAGRPGALLFLDLDRFKDVNDALGHTVGDALLVQVSQRFAGRLKSGDFLARLGGDEFAVFLDGATRKEAITSALRLEASLEDPIEIGTASLKLSVSIGIARTPENGTDITLLMRKADISMFRAKSTRSGHHLYSAADDDGGAQKLELLRDLRTALAEEQFELHYQPKVHLADGRVTSVEALLRWNHPVLGQLPPVSFLPLAEESGLMPDLSTLVLKRAVARATQWRAEGHAISVAVNLSGSSIQESLPRQIRGLLERHALPAECLMLEITEGMLMTSPAYTAGILQKLRTAGIQISVDDFGTGYSSLAHLRDLPADELKLDRSFITDMRTDTRALGLVSSIVELAHSLELRVVAEGVDNEETRLELRAMGCDLAQGFHFTRPLPAAAVVPWLTAARVPDALVAVAPRHPGLP</sequence>
<dbReference type="SUPFAM" id="SSF141868">
    <property type="entry name" value="EAL domain-like"/>
    <property type="match status" value="1"/>
</dbReference>
<dbReference type="Pfam" id="PF00990">
    <property type="entry name" value="GGDEF"/>
    <property type="match status" value="1"/>
</dbReference>